<keyword evidence="4" id="KW-1185">Reference proteome</keyword>
<dbReference type="PROSITE" id="PS50805">
    <property type="entry name" value="KRAB"/>
    <property type="match status" value="1"/>
</dbReference>
<dbReference type="InterPro" id="IPR050169">
    <property type="entry name" value="Krueppel_C2H2_ZnF"/>
</dbReference>
<feature type="non-terminal residue" evidence="3">
    <location>
        <position position="166"/>
    </location>
</feature>
<name>A0A8J6A2M9_GALPY</name>
<dbReference type="SMART" id="SM00349">
    <property type="entry name" value="KRAB"/>
    <property type="match status" value="1"/>
</dbReference>
<organism evidence="3 4">
    <name type="scientific">Galemys pyrenaicus</name>
    <name type="common">Iberian desman</name>
    <name type="synonym">Pyrenean desman</name>
    <dbReference type="NCBI Taxonomy" id="202257"/>
    <lineage>
        <taxon>Eukaryota</taxon>
        <taxon>Metazoa</taxon>
        <taxon>Chordata</taxon>
        <taxon>Craniata</taxon>
        <taxon>Vertebrata</taxon>
        <taxon>Euteleostomi</taxon>
        <taxon>Mammalia</taxon>
        <taxon>Eutheria</taxon>
        <taxon>Laurasiatheria</taxon>
        <taxon>Eulipotyphla</taxon>
        <taxon>Talpidae</taxon>
        <taxon>Galemys</taxon>
    </lineage>
</organism>
<feature type="domain" description="KRAB" evidence="2">
    <location>
        <begin position="25"/>
        <end position="96"/>
    </location>
</feature>
<dbReference type="Proteomes" id="UP000700334">
    <property type="component" value="Unassembled WGS sequence"/>
</dbReference>
<dbReference type="SUPFAM" id="SSF109640">
    <property type="entry name" value="KRAB domain (Kruppel-associated box)"/>
    <property type="match status" value="1"/>
</dbReference>
<feature type="region of interest" description="Disordered" evidence="1">
    <location>
        <begin position="124"/>
        <end position="166"/>
    </location>
</feature>
<evidence type="ECO:0000259" key="2">
    <source>
        <dbReference type="PROSITE" id="PS50805"/>
    </source>
</evidence>
<dbReference type="AlphaFoldDB" id="A0A8J6A2M9"/>
<feature type="compositionally biased region" description="Basic and acidic residues" evidence="1">
    <location>
        <begin position="127"/>
        <end position="155"/>
    </location>
</feature>
<comment type="caution">
    <text evidence="3">The sequence shown here is derived from an EMBL/GenBank/DDBJ whole genome shotgun (WGS) entry which is preliminary data.</text>
</comment>
<accession>A0A8J6A2M9</accession>
<dbReference type="PANTHER" id="PTHR23232">
    <property type="entry name" value="KRAB DOMAIN C2H2 ZINC FINGER"/>
    <property type="match status" value="1"/>
</dbReference>
<dbReference type="CDD" id="cd07765">
    <property type="entry name" value="KRAB_A-box"/>
    <property type="match status" value="1"/>
</dbReference>
<gene>
    <name evidence="3" type="ORF">J0S82_006915</name>
</gene>
<protein>
    <submittedName>
        <fullName evidence="3">Zinc finger protein 546</fullName>
    </submittedName>
</protein>
<dbReference type="OrthoDB" id="9411774at2759"/>
<dbReference type="GO" id="GO:0006355">
    <property type="term" value="P:regulation of DNA-templated transcription"/>
    <property type="evidence" value="ECO:0007669"/>
    <property type="project" value="InterPro"/>
</dbReference>
<dbReference type="InterPro" id="IPR036051">
    <property type="entry name" value="KRAB_dom_sf"/>
</dbReference>
<dbReference type="Gene3D" id="6.10.140.140">
    <property type="match status" value="1"/>
</dbReference>
<evidence type="ECO:0000313" key="4">
    <source>
        <dbReference type="Proteomes" id="UP000700334"/>
    </source>
</evidence>
<dbReference type="PANTHER" id="PTHR23232:SF157">
    <property type="entry name" value="ZINC FINGER PROTEIN 525"/>
    <property type="match status" value="1"/>
</dbReference>
<evidence type="ECO:0000313" key="3">
    <source>
        <dbReference type="EMBL" id="KAG8511347.1"/>
    </source>
</evidence>
<reference evidence="3" key="1">
    <citation type="journal article" date="2021" name="Evol. Appl.">
        <title>The genome of the Pyrenean desman and the effects of bottlenecks and inbreeding on the genomic landscape of an endangered species.</title>
        <authorList>
            <person name="Escoda L."/>
            <person name="Castresana J."/>
        </authorList>
    </citation>
    <scope>NUCLEOTIDE SEQUENCE</scope>
    <source>
        <strain evidence="3">IBE-C5619</strain>
    </source>
</reference>
<evidence type="ECO:0000256" key="1">
    <source>
        <dbReference type="SAM" id="MobiDB-lite"/>
    </source>
</evidence>
<dbReference type="Pfam" id="PF01352">
    <property type="entry name" value="KRAB"/>
    <property type="match status" value="1"/>
</dbReference>
<proteinExistence type="predicted"/>
<dbReference type="InterPro" id="IPR001909">
    <property type="entry name" value="KRAB"/>
</dbReference>
<sequence length="166" mass="19527">MSVLRLRLRLHLRSESRERWFPMSLEFRDVAIDLSQEEWECLGPVQRALYREVMLENYSNLVAVGCLIPKPKMITLLEQEKAPWMVRREGTRRWYAGLESKSAPKKLFPEKDICETYLSQLQTAKKSKTDTQEDTTFRNDARCKHELEKQGEHRMGGVSPTKIQKN</sequence>
<dbReference type="EMBL" id="JAGFMF010011834">
    <property type="protein sequence ID" value="KAG8511347.1"/>
    <property type="molecule type" value="Genomic_DNA"/>
</dbReference>